<keyword evidence="4" id="KW-1185">Reference proteome</keyword>
<sequence length="587" mass="65250">MESALSENRHGSKFVVRQITKIAVTVFKFTFIPSSAQNTYSNLMPLSSKSTQRQQQQSVWPLSHPPSPSLNSSLSTPLPRRSNKKPPSLVVYPPHTPSSSSSASRYHYSQHPQPTATTSTSMTASAYKKKRLKNHRLENQSSPTATRTTGTIVPPLDGLFLVSPPPTATRLPNSDALRQARLHQTFDFVSGGRSSTKGIGGEYDYTSATVSKLQVDYSKGRKQPPFLLPSHRVGFAEYGDLEHGYPTVVIGGHGCSRLVGIMFEELAQRHGLRMIWPERPGYGLSEECSPQKLNALDWAEVVIQLMDHLGIQKFSIIAQSVGTVFAMALTHQYSSRISGTMYMISPWVSTKQANTFKWTRRLPASLVTKTLSFAMDVMWIFSKSADSPEPLAQSVATNEDTSTIASPLASTPPFSPSSSCNAPSSFTDSTSANTTFREDKRQDEENAFLASLEGEDTMDLPTDFPPHRPLRHMVRPRHVSLYVAMNKYRMMEPYQSGQLGDVIVALEKYHDFGFSYDGQAQQVAVSAVWGDKDSLIPQRAIDCFANQIRDIRLKILEGEGHDLIWKEGVMAWAIRSIGERWRAAEKQ</sequence>
<dbReference type="STRING" id="4829.A0A163JXT1"/>
<gene>
    <name evidence="3" type="primary">ABSGL_08569.1 scaffold 10421</name>
</gene>
<feature type="compositionally biased region" description="Low complexity" evidence="1">
    <location>
        <begin position="69"/>
        <end position="79"/>
    </location>
</feature>
<accession>A0A163JXT1</accession>
<dbReference type="Pfam" id="PF00561">
    <property type="entry name" value="Abhydrolase_1"/>
    <property type="match status" value="1"/>
</dbReference>
<name>A0A163JXT1_ABSGL</name>
<reference evidence="3" key="1">
    <citation type="submission" date="2016-04" db="EMBL/GenBank/DDBJ databases">
        <authorList>
            <person name="Evans L.H."/>
            <person name="Alamgir A."/>
            <person name="Owens N."/>
            <person name="Weber N.D."/>
            <person name="Virtaneva K."/>
            <person name="Barbian K."/>
            <person name="Babar A."/>
            <person name="Rosenke K."/>
        </authorList>
    </citation>
    <scope>NUCLEOTIDE SEQUENCE [LARGE SCALE GENOMIC DNA]</scope>
    <source>
        <strain evidence="3">CBS 101.48</strain>
    </source>
</reference>
<feature type="compositionally biased region" description="Polar residues" evidence="1">
    <location>
        <begin position="426"/>
        <end position="435"/>
    </location>
</feature>
<dbReference type="SUPFAM" id="SSF53474">
    <property type="entry name" value="alpha/beta-Hydrolases"/>
    <property type="match status" value="1"/>
</dbReference>
<dbReference type="PANTHER" id="PTHR43433">
    <property type="entry name" value="HYDROLASE, ALPHA/BETA FOLD FAMILY PROTEIN"/>
    <property type="match status" value="1"/>
</dbReference>
<dbReference type="EMBL" id="LT554016">
    <property type="protein sequence ID" value="SAM02753.1"/>
    <property type="molecule type" value="Genomic_DNA"/>
</dbReference>
<feature type="compositionally biased region" description="Polar residues" evidence="1">
    <location>
        <begin position="394"/>
        <end position="409"/>
    </location>
</feature>
<dbReference type="InterPro" id="IPR000073">
    <property type="entry name" value="AB_hydrolase_1"/>
</dbReference>
<dbReference type="OrthoDB" id="435520at2759"/>
<evidence type="ECO:0000313" key="3">
    <source>
        <dbReference type="EMBL" id="SAM02753.1"/>
    </source>
</evidence>
<evidence type="ECO:0000313" key="4">
    <source>
        <dbReference type="Proteomes" id="UP000078561"/>
    </source>
</evidence>
<protein>
    <recommendedName>
        <fullName evidence="2">AB hydrolase-1 domain-containing protein</fullName>
    </recommendedName>
</protein>
<organism evidence="3">
    <name type="scientific">Absidia glauca</name>
    <name type="common">Pin mould</name>
    <dbReference type="NCBI Taxonomy" id="4829"/>
    <lineage>
        <taxon>Eukaryota</taxon>
        <taxon>Fungi</taxon>
        <taxon>Fungi incertae sedis</taxon>
        <taxon>Mucoromycota</taxon>
        <taxon>Mucoromycotina</taxon>
        <taxon>Mucoromycetes</taxon>
        <taxon>Mucorales</taxon>
        <taxon>Cunninghamellaceae</taxon>
        <taxon>Absidia</taxon>
    </lineage>
</organism>
<feature type="compositionally biased region" description="Low complexity" evidence="1">
    <location>
        <begin position="47"/>
        <end position="62"/>
    </location>
</feature>
<dbReference type="Proteomes" id="UP000078561">
    <property type="component" value="Unassembled WGS sequence"/>
</dbReference>
<feature type="compositionally biased region" description="Low complexity" evidence="1">
    <location>
        <begin position="97"/>
        <end position="126"/>
    </location>
</feature>
<dbReference type="InterPro" id="IPR050471">
    <property type="entry name" value="AB_hydrolase"/>
</dbReference>
<evidence type="ECO:0000259" key="2">
    <source>
        <dbReference type="Pfam" id="PF00561"/>
    </source>
</evidence>
<feature type="region of interest" description="Disordered" evidence="1">
    <location>
        <begin position="46"/>
        <end position="151"/>
    </location>
</feature>
<feature type="domain" description="AB hydrolase-1" evidence="2">
    <location>
        <begin position="243"/>
        <end position="566"/>
    </location>
</feature>
<dbReference type="InterPro" id="IPR029058">
    <property type="entry name" value="AB_hydrolase_fold"/>
</dbReference>
<feature type="compositionally biased region" description="Polar residues" evidence="1">
    <location>
        <begin position="139"/>
        <end position="151"/>
    </location>
</feature>
<dbReference type="PANTHER" id="PTHR43433:SF10">
    <property type="entry name" value="AB HYDROLASE-1 DOMAIN-CONTAINING PROTEIN"/>
    <property type="match status" value="1"/>
</dbReference>
<evidence type="ECO:0000256" key="1">
    <source>
        <dbReference type="SAM" id="MobiDB-lite"/>
    </source>
</evidence>
<feature type="region of interest" description="Disordered" evidence="1">
    <location>
        <begin position="391"/>
        <end position="442"/>
    </location>
</feature>
<dbReference type="Gene3D" id="3.40.50.1820">
    <property type="entry name" value="alpha/beta hydrolase"/>
    <property type="match status" value="1"/>
</dbReference>
<dbReference type="InParanoid" id="A0A163JXT1"/>
<feature type="compositionally biased region" description="Low complexity" evidence="1">
    <location>
        <begin position="416"/>
        <end position="425"/>
    </location>
</feature>
<dbReference type="AlphaFoldDB" id="A0A163JXT1"/>
<proteinExistence type="predicted"/>